<protein>
    <submittedName>
        <fullName evidence="2">Uncharacterized protein</fullName>
    </submittedName>
</protein>
<dbReference type="AlphaFoldDB" id="A0A0F7JU67"/>
<sequence length="97" mass="10388">MRGAFHRIRSFVTAHCSPLKAGQVLSDRTFDELAKRALAECAMRMPAIAVIEPGGQPPDDAGDAGTQDDLGVATLERADESPSNGRFSAGFRRAWSV</sequence>
<reference evidence="2 3" key="1">
    <citation type="submission" date="2015-05" db="EMBL/GenBank/DDBJ databases">
        <title>Plasmid of Sphingomonas sanxanigenens NX02.</title>
        <authorList>
            <person name="Huang H."/>
            <person name="Ma T."/>
        </authorList>
    </citation>
    <scope>NUCLEOTIDE SEQUENCE [LARGE SCALE GENOMIC DNA]</scope>
    <source>
        <strain evidence="2 3">NX02</strain>
        <plasmid evidence="3">Plasmid pNXO2</plasmid>
    </source>
</reference>
<keyword evidence="3" id="KW-1185">Reference proteome</keyword>
<name>A0A0F7JU67_9SPHN</name>
<evidence type="ECO:0000313" key="3">
    <source>
        <dbReference type="Proteomes" id="UP000018851"/>
    </source>
</evidence>
<evidence type="ECO:0000313" key="2">
    <source>
        <dbReference type="EMBL" id="AKH18859.1"/>
    </source>
</evidence>
<dbReference type="Proteomes" id="UP000018851">
    <property type="component" value="Plasmid pNXO2"/>
</dbReference>
<accession>A0A0F7JU67</accession>
<geneLocation type="plasmid" evidence="2 3">
    <name>pNXO2</name>
</geneLocation>
<dbReference type="EMBL" id="CP011450">
    <property type="protein sequence ID" value="AKH18859.1"/>
    <property type="molecule type" value="Genomic_DNA"/>
</dbReference>
<evidence type="ECO:0000256" key="1">
    <source>
        <dbReference type="SAM" id="MobiDB-lite"/>
    </source>
</evidence>
<feature type="compositionally biased region" description="Low complexity" evidence="1">
    <location>
        <begin position="53"/>
        <end position="65"/>
    </location>
</feature>
<keyword evidence="2" id="KW-0614">Plasmid</keyword>
<dbReference type="KEGG" id="ssan:NX02_p1090"/>
<gene>
    <name evidence="2" type="ORF">NX02_p1090</name>
</gene>
<organism evidence="2 3">
    <name type="scientific">Sphingomonas sanxanigenens DSM 19645 = NX02</name>
    <dbReference type="NCBI Taxonomy" id="1123269"/>
    <lineage>
        <taxon>Bacteria</taxon>
        <taxon>Pseudomonadati</taxon>
        <taxon>Pseudomonadota</taxon>
        <taxon>Alphaproteobacteria</taxon>
        <taxon>Sphingomonadales</taxon>
        <taxon>Sphingomonadaceae</taxon>
        <taxon>Sphingomonas</taxon>
    </lineage>
</organism>
<feature type="region of interest" description="Disordered" evidence="1">
    <location>
        <begin position="51"/>
        <end position="97"/>
    </location>
</feature>
<proteinExistence type="predicted"/>